<sequence length="202" mass="22700">MAAKRFNTARRRILQNATVDVLAVVSGKLTRIPQDHNSVESTYVADDNFPPRNPPKRLKKSVKLPDGEKKDDIDEAKDQNSVVATLNAILNSLSEISEKLDAFKETRDTTQQSASTNLSMPPPSGSPDDDGQKMNVDPLIITSFWKSDDQILRECVEALNAVEHLSPLLYGKAYRAILGMKDFRKMFLLVPNDRKKNLIKEY</sequence>
<keyword evidence="3" id="KW-1185">Reference proteome</keyword>
<reference evidence="2" key="1">
    <citation type="submission" date="2023-03" db="EMBL/GenBank/DDBJ databases">
        <authorList>
            <person name="Julca I."/>
        </authorList>
    </citation>
    <scope>NUCLEOTIDE SEQUENCE</scope>
</reference>
<proteinExistence type="predicted"/>
<dbReference type="AlphaFoldDB" id="A0AAV1E941"/>
<dbReference type="EMBL" id="OX459125">
    <property type="protein sequence ID" value="CAI9116218.1"/>
    <property type="molecule type" value="Genomic_DNA"/>
</dbReference>
<feature type="region of interest" description="Disordered" evidence="1">
    <location>
        <begin position="104"/>
        <end position="133"/>
    </location>
</feature>
<feature type="compositionally biased region" description="Basic and acidic residues" evidence="1">
    <location>
        <begin position="63"/>
        <end position="76"/>
    </location>
</feature>
<feature type="region of interest" description="Disordered" evidence="1">
    <location>
        <begin position="41"/>
        <end position="76"/>
    </location>
</feature>
<evidence type="ECO:0000313" key="2">
    <source>
        <dbReference type="EMBL" id="CAI9116218.1"/>
    </source>
</evidence>
<gene>
    <name evidence="2" type="ORF">OLC1_LOCUS22575</name>
</gene>
<organism evidence="2 3">
    <name type="scientific">Oldenlandia corymbosa var. corymbosa</name>
    <dbReference type="NCBI Taxonomy" id="529605"/>
    <lineage>
        <taxon>Eukaryota</taxon>
        <taxon>Viridiplantae</taxon>
        <taxon>Streptophyta</taxon>
        <taxon>Embryophyta</taxon>
        <taxon>Tracheophyta</taxon>
        <taxon>Spermatophyta</taxon>
        <taxon>Magnoliopsida</taxon>
        <taxon>eudicotyledons</taxon>
        <taxon>Gunneridae</taxon>
        <taxon>Pentapetalae</taxon>
        <taxon>asterids</taxon>
        <taxon>lamiids</taxon>
        <taxon>Gentianales</taxon>
        <taxon>Rubiaceae</taxon>
        <taxon>Rubioideae</taxon>
        <taxon>Spermacoceae</taxon>
        <taxon>Hedyotis-Oldenlandia complex</taxon>
        <taxon>Oldenlandia</taxon>
    </lineage>
</organism>
<dbReference type="Proteomes" id="UP001161247">
    <property type="component" value="Chromosome 8"/>
</dbReference>
<name>A0AAV1E941_OLDCO</name>
<accession>A0AAV1E941</accession>
<protein>
    <submittedName>
        <fullName evidence="2">OLC1v1017312C1</fullName>
    </submittedName>
</protein>
<evidence type="ECO:0000256" key="1">
    <source>
        <dbReference type="SAM" id="MobiDB-lite"/>
    </source>
</evidence>
<evidence type="ECO:0000313" key="3">
    <source>
        <dbReference type="Proteomes" id="UP001161247"/>
    </source>
</evidence>
<feature type="compositionally biased region" description="Polar residues" evidence="1">
    <location>
        <begin position="109"/>
        <end position="119"/>
    </location>
</feature>